<keyword evidence="4" id="KW-0645">Protease</keyword>
<evidence type="ECO:0000256" key="14">
    <source>
        <dbReference type="ARBA" id="ARBA00022884"/>
    </source>
</evidence>
<dbReference type="GO" id="GO:0006508">
    <property type="term" value="P:proteolysis"/>
    <property type="evidence" value="ECO:0007669"/>
    <property type="project" value="UniProtKB-KW"/>
</dbReference>
<evidence type="ECO:0000256" key="21">
    <source>
        <dbReference type="ARBA" id="ARBA00048173"/>
    </source>
</evidence>
<keyword evidence="2" id="KW-0815">Transposition</keyword>
<keyword evidence="10" id="KW-0255">Endonuclease</keyword>
<keyword evidence="25" id="KW-1185">Reference proteome</keyword>
<dbReference type="GO" id="GO:0005524">
    <property type="term" value="F:ATP binding"/>
    <property type="evidence" value="ECO:0007669"/>
    <property type="project" value="UniProtKB-KW"/>
</dbReference>
<evidence type="ECO:0000256" key="19">
    <source>
        <dbReference type="ARBA" id="ARBA00023172"/>
    </source>
</evidence>
<dbReference type="GO" id="GO:0003887">
    <property type="term" value="F:DNA-directed DNA polymerase activity"/>
    <property type="evidence" value="ECO:0007669"/>
    <property type="project" value="UniProtKB-KW"/>
</dbReference>
<dbReference type="Pfam" id="PF07727">
    <property type="entry name" value="RVT_2"/>
    <property type="match status" value="1"/>
</dbReference>
<accession>A0A9Q3E100</accession>
<dbReference type="InterPro" id="IPR013103">
    <property type="entry name" value="RVT_2"/>
</dbReference>
<keyword evidence="9" id="KW-0064">Aspartyl protease</keyword>
<dbReference type="InterPro" id="IPR001584">
    <property type="entry name" value="Integrase_cat-core"/>
</dbReference>
<dbReference type="OrthoDB" id="2796844at2759"/>
<dbReference type="InterPro" id="IPR039537">
    <property type="entry name" value="Retrotran_Ty1/copia-like"/>
</dbReference>
<evidence type="ECO:0000256" key="7">
    <source>
        <dbReference type="ARBA" id="ARBA00022723"/>
    </source>
</evidence>
<keyword evidence="3" id="KW-1188">Viral release from host cell</keyword>
<dbReference type="InterPro" id="IPR036397">
    <property type="entry name" value="RNaseH_sf"/>
</dbReference>
<evidence type="ECO:0000313" key="25">
    <source>
        <dbReference type="Proteomes" id="UP000765509"/>
    </source>
</evidence>
<evidence type="ECO:0000256" key="11">
    <source>
        <dbReference type="ARBA" id="ARBA00022801"/>
    </source>
</evidence>
<dbReference type="GO" id="GO:0006310">
    <property type="term" value="P:DNA recombination"/>
    <property type="evidence" value="ECO:0007669"/>
    <property type="project" value="UniProtKB-KW"/>
</dbReference>
<reference evidence="24" key="1">
    <citation type="submission" date="2021-03" db="EMBL/GenBank/DDBJ databases">
        <title>Draft genome sequence of rust myrtle Austropuccinia psidii MF-1, a brazilian biotype.</title>
        <authorList>
            <person name="Quecine M.C."/>
            <person name="Pachon D.M.R."/>
            <person name="Bonatelli M.L."/>
            <person name="Correr F.H."/>
            <person name="Franceschini L.M."/>
            <person name="Leite T.F."/>
            <person name="Margarido G.R.A."/>
            <person name="Almeida C.A."/>
            <person name="Ferrarezi J.A."/>
            <person name="Labate C.A."/>
        </authorList>
    </citation>
    <scope>NUCLEOTIDE SEQUENCE</scope>
    <source>
        <strain evidence="24">MF-1</strain>
    </source>
</reference>
<dbReference type="InterPro" id="IPR057670">
    <property type="entry name" value="SH3_retrovirus"/>
</dbReference>
<dbReference type="SUPFAM" id="SSF56672">
    <property type="entry name" value="DNA/RNA polymerases"/>
    <property type="match status" value="1"/>
</dbReference>
<dbReference type="Pfam" id="PF22936">
    <property type="entry name" value="Pol_BBD"/>
    <property type="match status" value="1"/>
</dbReference>
<dbReference type="Pfam" id="PF13976">
    <property type="entry name" value="gag_pre-integrs"/>
    <property type="match status" value="1"/>
</dbReference>
<evidence type="ECO:0000259" key="23">
    <source>
        <dbReference type="PROSITE" id="PS50994"/>
    </source>
</evidence>
<dbReference type="GO" id="GO:0046872">
    <property type="term" value="F:metal ion binding"/>
    <property type="evidence" value="ECO:0007669"/>
    <property type="project" value="UniProtKB-KW"/>
</dbReference>
<gene>
    <name evidence="24" type="ORF">O181_050028</name>
</gene>
<keyword evidence="20" id="KW-0511">Multifunctional enzyme</keyword>
<dbReference type="GO" id="GO:0032196">
    <property type="term" value="P:transposition"/>
    <property type="evidence" value="ECO:0007669"/>
    <property type="project" value="UniProtKB-KW"/>
</dbReference>
<dbReference type="PANTHER" id="PTHR42648">
    <property type="entry name" value="TRANSPOSASE, PUTATIVE-RELATED"/>
    <property type="match status" value="1"/>
</dbReference>
<evidence type="ECO:0000256" key="9">
    <source>
        <dbReference type="ARBA" id="ARBA00022750"/>
    </source>
</evidence>
<feature type="domain" description="Integrase catalytic" evidence="23">
    <location>
        <begin position="423"/>
        <end position="599"/>
    </location>
</feature>
<keyword evidence="11" id="KW-0378">Hydrolase</keyword>
<dbReference type="PANTHER" id="PTHR42648:SF11">
    <property type="entry name" value="TRANSPOSON TY4-P GAG-POL POLYPROTEIN"/>
    <property type="match status" value="1"/>
</dbReference>
<dbReference type="GO" id="GO:0003964">
    <property type="term" value="F:RNA-directed DNA polymerase activity"/>
    <property type="evidence" value="ECO:0007669"/>
    <property type="project" value="UniProtKB-KW"/>
</dbReference>
<comment type="catalytic activity">
    <reaction evidence="21">
        <text>DNA(n) + a 2'-deoxyribonucleoside 5'-triphosphate = DNA(n+1) + diphosphate</text>
        <dbReference type="Rhea" id="RHEA:22508"/>
        <dbReference type="Rhea" id="RHEA-COMP:17339"/>
        <dbReference type="Rhea" id="RHEA-COMP:17340"/>
        <dbReference type="ChEBI" id="CHEBI:33019"/>
        <dbReference type="ChEBI" id="CHEBI:61560"/>
        <dbReference type="ChEBI" id="CHEBI:173112"/>
        <dbReference type="EC" id="2.7.7.49"/>
    </reaction>
</comment>
<evidence type="ECO:0000256" key="1">
    <source>
        <dbReference type="ARBA" id="ARBA00002180"/>
    </source>
</evidence>
<evidence type="ECO:0000256" key="22">
    <source>
        <dbReference type="ARBA" id="ARBA00049244"/>
    </source>
</evidence>
<dbReference type="InterPro" id="IPR054722">
    <property type="entry name" value="PolX-like_BBD"/>
</dbReference>
<keyword evidence="15" id="KW-0229">DNA integration</keyword>
<keyword evidence="14" id="KW-0694">RNA-binding</keyword>
<evidence type="ECO:0000256" key="15">
    <source>
        <dbReference type="ARBA" id="ARBA00022908"/>
    </source>
</evidence>
<dbReference type="SUPFAM" id="SSF53098">
    <property type="entry name" value="Ribonuclease H-like"/>
    <property type="match status" value="1"/>
</dbReference>
<keyword evidence="19" id="KW-0233">DNA recombination</keyword>
<comment type="caution">
    <text evidence="24">The sequence shown here is derived from an EMBL/GenBank/DDBJ whole genome shotgun (WGS) entry which is preliminary data.</text>
</comment>
<keyword evidence="7" id="KW-0479">Metal-binding</keyword>
<comment type="function">
    <text evidence="1">The aspartyl protease (PR) mediates the proteolytic cleavages of the Gag and Gag-Pol polyproteins after assembly of the VLP.</text>
</comment>
<evidence type="ECO:0000256" key="18">
    <source>
        <dbReference type="ARBA" id="ARBA00023113"/>
    </source>
</evidence>
<keyword evidence="6" id="KW-0540">Nuclease</keyword>
<evidence type="ECO:0000256" key="13">
    <source>
        <dbReference type="ARBA" id="ARBA00022842"/>
    </source>
</evidence>
<keyword evidence="17" id="KW-0239">DNA-directed DNA polymerase</keyword>
<dbReference type="CDD" id="cd09272">
    <property type="entry name" value="RNase_HI_RT_Ty1"/>
    <property type="match status" value="1"/>
</dbReference>
<keyword evidence="13" id="KW-0460">Magnesium</keyword>
<dbReference type="GO" id="GO:0004519">
    <property type="term" value="F:endonuclease activity"/>
    <property type="evidence" value="ECO:0007669"/>
    <property type="project" value="UniProtKB-KW"/>
</dbReference>
<evidence type="ECO:0000256" key="8">
    <source>
        <dbReference type="ARBA" id="ARBA00022741"/>
    </source>
</evidence>
<evidence type="ECO:0000256" key="2">
    <source>
        <dbReference type="ARBA" id="ARBA00022578"/>
    </source>
</evidence>
<keyword evidence="18" id="KW-0917">Virion maturation</keyword>
<evidence type="ECO:0000256" key="20">
    <source>
        <dbReference type="ARBA" id="ARBA00023268"/>
    </source>
</evidence>
<comment type="catalytic activity">
    <reaction evidence="22">
        <text>DNA(n) + a 2'-deoxyribonucleoside 5'-triphosphate = DNA(n+1) + diphosphate</text>
        <dbReference type="Rhea" id="RHEA:22508"/>
        <dbReference type="Rhea" id="RHEA-COMP:17339"/>
        <dbReference type="Rhea" id="RHEA-COMP:17340"/>
        <dbReference type="ChEBI" id="CHEBI:33019"/>
        <dbReference type="ChEBI" id="CHEBI:61560"/>
        <dbReference type="ChEBI" id="CHEBI:173112"/>
        <dbReference type="EC" id="2.7.7.7"/>
    </reaction>
</comment>
<dbReference type="InterPro" id="IPR025724">
    <property type="entry name" value="GAG-pre-integrase_dom"/>
</dbReference>
<evidence type="ECO:0000256" key="10">
    <source>
        <dbReference type="ARBA" id="ARBA00022759"/>
    </source>
</evidence>
<dbReference type="EMBL" id="AVOT02021475">
    <property type="protein sequence ID" value="MBW0510313.1"/>
    <property type="molecule type" value="Genomic_DNA"/>
</dbReference>
<dbReference type="InterPro" id="IPR012337">
    <property type="entry name" value="RNaseH-like_sf"/>
</dbReference>
<evidence type="ECO:0000256" key="16">
    <source>
        <dbReference type="ARBA" id="ARBA00022918"/>
    </source>
</evidence>
<name>A0A9Q3E100_9BASI</name>
<keyword evidence="17" id="KW-0808">Transferase</keyword>
<evidence type="ECO:0000256" key="6">
    <source>
        <dbReference type="ARBA" id="ARBA00022722"/>
    </source>
</evidence>
<keyword evidence="12" id="KW-0067">ATP-binding</keyword>
<proteinExistence type="predicted"/>
<protein>
    <recommendedName>
        <fullName evidence="23">Integrase catalytic domain-containing protein</fullName>
    </recommendedName>
</protein>
<dbReference type="GO" id="GO:0003723">
    <property type="term" value="F:RNA binding"/>
    <property type="evidence" value="ECO:0007669"/>
    <property type="project" value="UniProtKB-KW"/>
</dbReference>
<dbReference type="InterPro" id="IPR043502">
    <property type="entry name" value="DNA/RNA_pol_sf"/>
</dbReference>
<keyword evidence="8" id="KW-0547">Nucleotide-binding</keyword>
<dbReference type="Gene3D" id="3.30.420.10">
    <property type="entry name" value="Ribonuclease H-like superfamily/Ribonuclease H"/>
    <property type="match status" value="1"/>
</dbReference>
<evidence type="ECO:0000256" key="12">
    <source>
        <dbReference type="ARBA" id="ARBA00022840"/>
    </source>
</evidence>
<dbReference type="GO" id="GO:0005634">
    <property type="term" value="C:nucleus"/>
    <property type="evidence" value="ECO:0007669"/>
    <property type="project" value="UniProtKB-ARBA"/>
</dbReference>
<evidence type="ECO:0000256" key="4">
    <source>
        <dbReference type="ARBA" id="ARBA00022670"/>
    </source>
</evidence>
<dbReference type="PROSITE" id="PS50994">
    <property type="entry name" value="INTEGRASE"/>
    <property type="match status" value="1"/>
</dbReference>
<evidence type="ECO:0000256" key="5">
    <source>
        <dbReference type="ARBA" id="ARBA00022695"/>
    </source>
</evidence>
<sequence length="1296" mass="147524">MIICLKQTRIYQYCIEQCIPGDGVTQTPAVEAKVVDANVEACGLITNFLDSRTFAAIVTSEEVTQNSYLLWKKVNERFASSTFNSKARIWSKFQKLTFDSNLKDFITNTQKCLSDIASVGIAVEEEILAFSILTKLPEEFHSLIEKVTLNAETQGNPDAILNVLHEASLKEEALSTDTTRALILKKDNFPSKLVHYCSNSKHNPRVTTHGPEKCWQLHPELKPERRQKDKEQKANFTIARALFTHESRETNTSITIVLDTGASNHMFNNKSFFENHHTDHHTKVSTGCGKSSLTAQGKGLATIVDRLGNLWLLPNSLYVPDLTTNLLALSNIAKKETRIKRTTSFFEVYLDDNNRPSFICPVTSGILETQIKFSDSRCLNTQIKGSGDLWHKRLGHMNKHDMMKLVKTTKISDICDECIKGKITQLPFKQTFKVANHILENIHLDLCGPFQTPSIAGAKYFLIIIDQISGFISTKFLKNKSDCFNHFRNFKLSVENKFTTKIKNILTDGGGEFINKSFRNYCAESGINHIVSPPYTPQHNPFAERGNRSILEKSRCMLLQSQLPNKFWAEAVSTATFLCNLIPKHDDQRTPYEIWHNSKPPLHRLKPFGCKAWLKIPAHSIKNKFDSKAWDGIFLGYENEASSYHILRLLDQEIIISRQVIFDEKNFPSLLNQKQSLENIIEIFPNPTQTTEEEIQINSNTDENSSSIDENSIDNESDEIYVDALEQQPKRIRVIGPRHPTLISSEIDSNNILPFSRRHTRANLTKINQTPKTFDEAMTSPNKEKWDLAIKKELQNMENLNIWTLRNKKDSDHPITSTWVFKEKEDDSGKIIEHKARLCAHGFHQIAGLDYQSTFAPTGRLSSLRALISFAAIYKFNFHQMDVRSAFLNAPLQEEISLEIPQGISANKETQVLQLNKALYGLKQASLAWYKHLSKWLITSGFSCSITDPCVFWRTGKKPIWIYVHVDDLAIFGPNLEEFKKEIKNEFDMKDLGKANLLLGIKINHLDDGFSLDQEHYIKELADKYGIRDLIPSNTPLKPHLQLSNSSEKEHEEFNNLNINYRSAVGSLNYISSNTRPDITFAVSHLSQFLEKPGLQHWNACLQVFRYLFYSKNLCLTFKNHGFHHINTYADADWGNNPIDRRSISGFTVSINLHLISWRSKRQQTVSHSTTEAEYQSLSDAAKETTWLINLLNEIQITTSPLDPLLLNDNKGAIDLALNDANHSGFKTKHMDIKFHFILELLKKGTMLLKHVPTTAMNADFLTKAVGKKILFKSLNFHNLLKKTCALSPCSSQGGM</sequence>
<dbReference type="GO" id="GO:0004190">
    <property type="term" value="F:aspartic-type endopeptidase activity"/>
    <property type="evidence" value="ECO:0007669"/>
    <property type="project" value="UniProtKB-KW"/>
</dbReference>
<evidence type="ECO:0000256" key="3">
    <source>
        <dbReference type="ARBA" id="ARBA00022612"/>
    </source>
</evidence>
<keyword evidence="16" id="KW-0695">RNA-directed DNA polymerase</keyword>
<evidence type="ECO:0000256" key="17">
    <source>
        <dbReference type="ARBA" id="ARBA00022932"/>
    </source>
</evidence>
<dbReference type="GO" id="GO:0015074">
    <property type="term" value="P:DNA integration"/>
    <property type="evidence" value="ECO:0007669"/>
    <property type="project" value="UniProtKB-KW"/>
</dbReference>
<dbReference type="Proteomes" id="UP000765509">
    <property type="component" value="Unassembled WGS sequence"/>
</dbReference>
<dbReference type="Pfam" id="PF25597">
    <property type="entry name" value="SH3_retrovirus"/>
    <property type="match status" value="1"/>
</dbReference>
<organism evidence="24 25">
    <name type="scientific">Austropuccinia psidii MF-1</name>
    <dbReference type="NCBI Taxonomy" id="1389203"/>
    <lineage>
        <taxon>Eukaryota</taxon>
        <taxon>Fungi</taxon>
        <taxon>Dikarya</taxon>
        <taxon>Basidiomycota</taxon>
        <taxon>Pucciniomycotina</taxon>
        <taxon>Pucciniomycetes</taxon>
        <taxon>Pucciniales</taxon>
        <taxon>Sphaerophragmiaceae</taxon>
        <taxon>Austropuccinia</taxon>
    </lineage>
</organism>
<evidence type="ECO:0000313" key="24">
    <source>
        <dbReference type="EMBL" id="MBW0510313.1"/>
    </source>
</evidence>
<keyword evidence="5" id="KW-0548">Nucleotidyltransferase</keyword>
<dbReference type="Pfam" id="PF14223">
    <property type="entry name" value="Retrotran_gag_2"/>
    <property type="match status" value="1"/>
</dbReference>